<reference evidence="1" key="1">
    <citation type="submission" date="2023-01" db="EMBL/GenBank/DDBJ databases">
        <title>Metagenome sequencing of chrysophaentin producing Chrysophaeum taylorii.</title>
        <authorList>
            <person name="Davison J."/>
            <person name="Bewley C."/>
        </authorList>
    </citation>
    <scope>NUCLEOTIDE SEQUENCE</scope>
    <source>
        <strain evidence="1">NIES-1699</strain>
    </source>
</reference>
<dbReference type="Proteomes" id="UP001230188">
    <property type="component" value="Unassembled WGS sequence"/>
</dbReference>
<organism evidence="1 2">
    <name type="scientific">Chrysophaeum taylorii</name>
    <dbReference type="NCBI Taxonomy" id="2483200"/>
    <lineage>
        <taxon>Eukaryota</taxon>
        <taxon>Sar</taxon>
        <taxon>Stramenopiles</taxon>
        <taxon>Ochrophyta</taxon>
        <taxon>Pelagophyceae</taxon>
        <taxon>Pelagomonadales</taxon>
        <taxon>Pelagomonadaceae</taxon>
        <taxon>Chrysophaeum</taxon>
    </lineage>
</organism>
<comment type="caution">
    <text evidence="1">The sequence shown here is derived from an EMBL/GenBank/DDBJ whole genome shotgun (WGS) entry which is preliminary data.</text>
</comment>
<dbReference type="AlphaFoldDB" id="A0AAD7U707"/>
<sequence length="140" mass="15693">MPGGEEWYKTMVDRARAPASTMETPRHATSAGLRMLAAAPVFKLTRIMRAIHDPPFIDAMLAMRDTTSTTPIPRAFVDSIPTLSADDTSDARWAFAPVGVLNHAERYTINIDYLHKFAALYAPPPRQMAAPARFRRRPRQ</sequence>
<feature type="non-terminal residue" evidence="1">
    <location>
        <position position="1"/>
    </location>
</feature>
<evidence type="ECO:0000313" key="1">
    <source>
        <dbReference type="EMBL" id="KAJ8599396.1"/>
    </source>
</evidence>
<proteinExistence type="predicted"/>
<keyword evidence="2" id="KW-1185">Reference proteome</keyword>
<protein>
    <submittedName>
        <fullName evidence="1">Uncharacterized protein</fullName>
    </submittedName>
</protein>
<evidence type="ECO:0000313" key="2">
    <source>
        <dbReference type="Proteomes" id="UP001230188"/>
    </source>
</evidence>
<dbReference type="EMBL" id="JAQMWT010000567">
    <property type="protein sequence ID" value="KAJ8599396.1"/>
    <property type="molecule type" value="Genomic_DNA"/>
</dbReference>
<accession>A0AAD7U707</accession>
<gene>
    <name evidence="1" type="ORF">CTAYLR_010471</name>
</gene>
<name>A0AAD7U707_9STRA</name>